<accession>A0A914RJP6</accession>
<organism evidence="1 2">
    <name type="scientific">Parascaris equorum</name>
    <name type="common">Equine roundworm</name>
    <dbReference type="NCBI Taxonomy" id="6256"/>
    <lineage>
        <taxon>Eukaryota</taxon>
        <taxon>Metazoa</taxon>
        <taxon>Ecdysozoa</taxon>
        <taxon>Nematoda</taxon>
        <taxon>Chromadorea</taxon>
        <taxon>Rhabditida</taxon>
        <taxon>Spirurina</taxon>
        <taxon>Ascaridomorpha</taxon>
        <taxon>Ascaridoidea</taxon>
        <taxon>Ascarididae</taxon>
        <taxon>Parascaris</taxon>
    </lineage>
</organism>
<dbReference type="GO" id="GO:0008168">
    <property type="term" value="F:methyltransferase activity"/>
    <property type="evidence" value="ECO:0007669"/>
    <property type="project" value="InterPro"/>
</dbReference>
<dbReference type="InterPro" id="IPR010286">
    <property type="entry name" value="METTL16/RlmF"/>
</dbReference>
<name>A0A914RJP6_PAREQ</name>
<reference evidence="2" key="1">
    <citation type="submission" date="2022-11" db="UniProtKB">
        <authorList>
            <consortium name="WormBaseParasite"/>
        </authorList>
    </citation>
    <scope>IDENTIFICATION</scope>
</reference>
<dbReference type="Pfam" id="PF05971">
    <property type="entry name" value="Methyltransf_10"/>
    <property type="match status" value="1"/>
</dbReference>
<evidence type="ECO:0000313" key="1">
    <source>
        <dbReference type="Proteomes" id="UP000887564"/>
    </source>
</evidence>
<proteinExistence type="predicted"/>
<dbReference type="WBParaSite" id="PEQ_0000674401-mRNA-1">
    <property type="protein sequence ID" value="PEQ_0000674401-mRNA-1"/>
    <property type="gene ID" value="PEQ_0000674401"/>
</dbReference>
<protein>
    <submittedName>
        <fullName evidence="2">Uncharacterized protein</fullName>
    </submittedName>
</protein>
<keyword evidence="1" id="KW-1185">Reference proteome</keyword>
<dbReference type="Proteomes" id="UP000887564">
    <property type="component" value="Unplaced"/>
</dbReference>
<dbReference type="AlphaFoldDB" id="A0A914RJP6"/>
<sequence>MHPRNPYKDKPPDFNELAEKYSEFRSHCFIAPNGKVRIFLSYTDFKMGIRGWLICLVGSSGQCTFVCALISQIFCGSLEAYNEHNFVIIPLLV</sequence>
<evidence type="ECO:0000313" key="2">
    <source>
        <dbReference type="WBParaSite" id="PEQ_0000674401-mRNA-1"/>
    </source>
</evidence>